<gene>
    <name evidence="1" type="ORF">HH800_08520</name>
</gene>
<organism evidence="1 2">
    <name type="scientific">Sphingobium yanoikuyae</name>
    <name type="common">Sphingomonas yanoikuyae</name>
    <dbReference type="NCBI Taxonomy" id="13690"/>
    <lineage>
        <taxon>Bacteria</taxon>
        <taxon>Pseudomonadati</taxon>
        <taxon>Pseudomonadota</taxon>
        <taxon>Alphaproteobacteria</taxon>
        <taxon>Sphingomonadales</taxon>
        <taxon>Sphingomonadaceae</taxon>
        <taxon>Sphingobium</taxon>
    </lineage>
</organism>
<dbReference type="Proteomes" id="UP000502611">
    <property type="component" value="Chromosome"/>
</dbReference>
<name>A0A6M4G4Z5_SPHYA</name>
<dbReference type="RefSeq" id="WP_157102437.1">
    <property type="nucleotide sequence ID" value="NZ_CP053021.1"/>
</dbReference>
<dbReference type="AlphaFoldDB" id="A0A6M4G4Z5"/>
<dbReference type="EMBL" id="CP053021">
    <property type="protein sequence ID" value="QJR02231.1"/>
    <property type="molecule type" value="Genomic_DNA"/>
</dbReference>
<evidence type="ECO:0000313" key="1">
    <source>
        <dbReference type="EMBL" id="QJR02231.1"/>
    </source>
</evidence>
<proteinExistence type="predicted"/>
<accession>A0A6M4G4Z5</accession>
<reference evidence="1 2" key="1">
    <citation type="submission" date="2020-04" db="EMBL/GenBank/DDBJ databases">
        <title>The Whole Genome Analysis of High salt-tolerant Sphingobium yanoikuyae YC-XJ2 with Aryl organophosphorus flame retardants (aryl-OPFRs)-degrading capacity and characteristics of Related phosphotriesterase.</title>
        <authorList>
            <person name="Li X."/>
        </authorList>
    </citation>
    <scope>NUCLEOTIDE SEQUENCE [LARGE SCALE GENOMIC DNA]</scope>
    <source>
        <strain evidence="1 2">YC-XJ2</strain>
    </source>
</reference>
<sequence length="67" mass="7175">MIPTSKLIPIVIRNLCSSRSDRDVLDGKVGVQKLLPVWGANGEYGIDVTFIMKPGARLEPGSGSPHS</sequence>
<protein>
    <submittedName>
        <fullName evidence="1">Uncharacterized protein</fullName>
    </submittedName>
</protein>
<evidence type="ECO:0000313" key="2">
    <source>
        <dbReference type="Proteomes" id="UP000502611"/>
    </source>
</evidence>